<dbReference type="EMBL" id="PKMF04000408">
    <property type="protein sequence ID" value="KAK7833425.1"/>
    <property type="molecule type" value="Genomic_DNA"/>
</dbReference>
<dbReference type="GO" id="GO:0005975">
    <property type="term" value="P:carbohydrate metabolic process"/>
    <property type="evidence" value="ECO:0007669"/>
    <property type="project" value="InterPro"/>
</dbReference>
<evidence type="ECO:0000256" key="9">
    <source>
        <dbReference type="SAM" id="SignalP"/>
    </source>
</evidence>
<feature type="chain" id="PRO_5043710093" evidence="9">
    <location>
        <begin position="20"/>
        <end position="331"/>
    </location>
</feature>
<keyword evidence="6 8" id="KW-0326">Glycosidase</keyword>
<reference evidence="10 11" key="1">
    <citation type="journal article" date="2018" name="Sci. Data">
        <title>The draft genome sequence of cork oak.</title>
        <authorList>
            <person name="Ramos A.M."/>
            <person name="Usie A."/>
            <person name="Barbosa P."/>
            <person name="Barros P.M."/>
            <person name="Capote T."/>
            <person name="Chaves I."/>
            <person name="Simoes F."/>
            <person name="Abreu I."/>
            <person name="Carrasquinho I."/>
            <person name="Faro C."/>
            <person name="Guimaraes J.B."/>
            <person name="Mendonca D."/>
            <person name="Nobrega F."/>
            <person name="Rodrigues L."/>
            <person name="Saibo N.J.M."/>
            <person name="Varela M.C."/>
            <person name="Egas C."/>
            <person name="Matos J."/>
            <person name="Miguel C.M."/>
            <person name="Oliveira M.M."/>
            <person name="Ricardo C.P."/>
            <person name="Goncalves S."/>
        </authorList>
    </citation>
    <scope>NUCLEOTIDE SEQUENCE [LARGE SCALE GENOMIC DNA]</scope>
    <source>
        <strain evidence="11">cv. HL8</strain>
    </source>
</reference>
<proteinExistence type="inferred from homology"/>
<evidence type="ECO:0000256" key="2">
    <source>
        <dbReference type="ARBA" id="ARBA00008834"/>
    </source>
</evidence>
<keyword evidence="9" id="KW-0732">Signal</keyword>
<organism evidence="10 11">
    <name type="scientific">Quercus suber</name>
    <name type="common">Cork oak</name>
    <dbReference type="NCBI Taxonomy" id="58331"/>
    <lineage>
        <taxon>Eukaryota</taxon>
        <taxon>Viridiplantae</taxon>
        <taxon>Streptophyta</taxon>
        <taxon>Embryophyta</taxon>
        <taxon>Tracheophyta</taxon>
        <taxon>Spermatophyta</taxon>
        <taxon>Magnoliopsida</taxon>
        <taxon>eudicotyledons</taxon>
        <taxon>Gunneridae</taxon>
        <taxon>Pentapetalae</taxon>
        <taxon>rosids</taxon>
        <taxon>fabids</taxon>
        <taxon>Fagales</taxon>
        <taxon>Fagaceae</taxon>
        <taxon>Quercus</taxon>
    </lineage>
</organism>
<dbReference type="Proteomes" id="UP000237347">
    <property type="component" value="Unassembled WGS sequence"/>
</dbReference>
<evidence type="ECO:0000256" key="1">
    <source>
        <dbReference type="ARBA" id="ARBA00004191"/>
    </source>
</evidence>
<dbReference type="GO" id="GO:0071555">
    <property type="term" value="P:cell wall organization"/>
    <property type="evidence" value="ECO:0007669"/>
    <property type="project" value="UniProtKB-KW"/>
</dbReference>
<evidence type="ECO:0000256" key="4">
    <source>
        <dbReference type="ARBA" id="ARBA00022525"/>
    </source>
</evidence>
<gene>
    <name evidence="10" type="primary">plaa2_15</name>
    <name evidence="10" type="ORF">CFP56_025683</name>
</gene>
<comment type="subcellular location">
    <subcellularLocation>
        <location evidence="1">Secreted</location>
        <location evidence="1">Cell wall</location>
    </subcellularLocation>
</comment>
<name>A0AAW0K440_QUESU</name>
<evidence type="ECO:0000256" key="8">
    <source>
        <dbReference type="RuleBase" id="RU361169"/>
    </source>
</evidence>
<evidence type="ECO:0000256" key="6">
    <source>
        <dbReference type="ARBA" id="ARBA00023295"/>
    </source>
</evidence>
<evidence type="ECO:0000313" key="11">
    <source>
        <dbReference type="Proteomes" id="UP000237347"/>
    </source>
</evidence>
<dbReference type="PANTHER" id="PTHR31375">
    <property type="match status" value="1"/>
</dbReference>
<keyword evidence="5 8" id="KW-0378">Hydrolase</keyword>
<protein>
    <submittedName>
        <fullName evidence="10">Exopolygalacturonase</fullName>
    </submittedName>
</protein>
<evidence type="ECO:0000256" key="7">
    <source>
        <dbReference type="ARBA" id="ARBA00023316"/>
    </source>
</evidence>
<keyword evidence="4" id="KW-0964">Secreted</keyword>
<accession>A0AAW0K440</accession>
<keyword evidence="7" id="KW-0961">Cell wall biogenesis/degradation</keyword>
<dbReference type="GO" id="GO:0004650">
    <property type="term" value="F:polygalacturonase activity"/>
    <property type="evidence" value="ECO:0007669"/>
    <property type="project" value="InterPro"/>
</dbReference>
<comment type="similarity">
    <text evidence="2 8">Belongs to the glycosyl hydrolase 28 family.</text>
</comment>
<dbReference type="InterPro" id="IPR012334">
    <property type="entry name" value="Pectin_lyas_fold"/>
</dbReference>
<dbReference type="SMART" id="SM00710">
    <property type="entry name" value="PbH1"/>
    <property type="match status" value="3"/>
</dbReference>
<comment type="caution">
    <text evidence="10">The sequence shown here is derived from an EMBL/GenBank/DDBJ whole genome shotgun (WGS) entry which is preliminary data.</text>
</comment>
<dbReference type="InterPro" id="IPR000743">
    <property type="entry name" value="Glyco_hydro_28"/>
</dbReference>
<evidence type="ECO:0000313" key="10">
    <source>
        <dbReference type="EMBL" id="KAK7833425.1"/>
    </source>
</evidence>
<feature type="signal peptide" evidence="9">
    <location>
        <begin position="1"/>
        <end position="19"/>
    </location>
</feature>
<keyword evidence="3" id="KW-0134">Cell wall</keyword>
<evidence type="ECO:0000256" key="3">
    <source>
        <dbReference type="ARBA" id="ARBA00022512"/>
    </source>
</evidence>
<sequence>MGKNLSIATISLLLALTKAWKAACAVAGSKVVISTGGYKLGAIEFNLRGTLQAPSDVASFNGKDGWVVFERIDGLTASGGGVFDGKGQQAWQKNECSKQKNYNVLPINIRFDYVTNSKVKDITSKDSKFFHINLLECKKLQFQHVTITAPADSPNTNGIHVGHITVNQVTCGPGHGISIGSLGRYENEEPVSGIRVTGATLSNTKNGVRIKTWPASTSGVASNIHFKDVVMNNVANPILIDQNYCPNSQCSDESPSKVKISNVSFKKIRGTSSTKEAVNLICSKSVPCQQVVLSDIDLAYNGGGGSTTSTCANVQPAVLGKQNPPACTNKH</sequence>
<evidence type="ECO:0000256" key="5">
    <source>
        <dbReference type="ARBA" id="ARBA00022801"/>
    </source>
</evidence>
<dbReference type="SUPFAM" id="SSF51126">
    <property type="entry name" value="Pectin lyase-like"/>
    <property type="match status" value="1"/>
</dbReference>
<dbReference type="InterPro" id="IPR006626">
    <property type="entry name" value="PbH1"/>
</dbReference>
<keyword evidence="11" id="KW-1185">Reference proteome</keyword>
<dbReference type="Gene3D" id="2.160.20.10">
    <property type="entry name" value="Single-stranded right-handed beta-helix, Pectin lyase-like"/>
    <property type="match status" value="2"/>
</dbReference>
<dbReference type="InterPro" id="IPR011050">
    <property type="entry name" value="Pectin_lyase_fold/virulence"/>
</dbReference>
<dbReference type="AlphaFoldDB" id="A0AAW0K440"/>
<dbReference type="Pfam" id="PF00295">
    <property type="entry name" value="Glyco_hydro_28"/>
    <property type="match status" value="1"/>
</dbReference>